<reference evidence="2" key="1">
    <citation type="submission" date="2014-09" db="EMBL/GenBank/DDBJ databases">
        <authorList>
            <person name="Magalhaes I.L.F."/>
            <person name="Oliveira U."/>
            <person name="Santos F.R."/>
            <person name="Vidigal T.H.D.A."/>
            <person name="Brescovit A.D."/>
            <person name="Santos A.J."/>
        </authorList>
    </citation>
    <scope>NUCLEOTIDE SEQUENCE</scope>
    <source>
        <tissue evidence="2">Shoot tissue taken approximately 20 cm above the soil surface</tissue>
    </source>
</reference>
<name>A0A0A9EY20_ARUDO</name>
<protein>
    <submittedName>
        <fullName evidence="2">Uncharacterized protein</fullName>
    </submittedName>
</protein>
<accession>A0A0A9EY20</accession>
<sequence length="103" mass="11416">MPSHRIARRAPTRAPSYPPHPYPRPLRSSRRLNPHAPLRPQIPIPSGRPHRRPLARSPAPARRCRPPLAAATGGSRSGFRRTWSSPAAPARSTSGCERIGWQL</sequence>
<feature type="region of interest" description="Disordered" evidence="1">
    <location>
        <begin position="1"/>
        <end position="103"/>
    </location>
</feature>
<feature type="compositionally biased region" description="Low complexity" evidence="1">
    <location>
        <begin position="55"/>
        <end position="71"/>
    </location>
</feature>
<evidence type="ECO:0000256" key="1">
    <source>
        <dbReference type="SAM" id="MobiDB-lite"/>
    </source>
</evidence>
<proteinExistence type="predicted"/>
<evidence type="ECO:0000313" key="2">
    <source>
        <dbReference type="EMBL" id="JAE02781.1"/>
    </source>
</evidence>
<dbReference type="AlphaFoldDB" id="A0A0A9EY20"/>
<reference evidence="2" key="2">
    <citation type="journal article" date="2015" name="Data Brief">
        <title>Shoot transcriptome of the giant reed, Arundo donax.</title>
        <authorList>
            <person name="Barrero R.A."/>
            <person name="Guerrero F.D."/>
            <person name="Moolhuijzen P."/>
            <person name="Goolsby J.A."/>
            <person name="Tidwell J."/>
            <person name="Bellgard S.E."/>
            <person name="Bellgard M.I."/>
        </authorList>
    </citation>
    <scope>NUCLEOTIDE SEQUENCE</scope>
    <source>
        <tissue evidence="2">Shoot tissue taken approximately 20 cm above the soil surface</tissue>
    </source>
</reference>
<feature type="compositionally biased region" description="Basic residues" evidence="1">
    <location>
        <begin position="1"/>
        <end position="11"/>
    </location>
</feature>
<organism evidence="2">
    <name type="scientific">Arundo donax</name>
    <name type="common">Giant reed</name>
    <name type="synonym">Donax arundinaceus</name>
    <dbReference type="NCBI Taxonomy" id="35708"/>
    <lineage>
        <taxon>Eukaryota</taxon>
        <taxon>Viridiplantae</taxon>
        <taxon>Streptophyta</taxon>
        <taxon>Embryophyta</taxon>
        <taxon>Tracheophyta</taxon>
        <taxon>Spermatophyta</taxon>
        <taxon>Magnoliopsida</taxon>
        <taxon>Liliopsida</taxon>
        <taxon>Poales</taxon>
        <taxon>Poaceae</taxon>
        <taxon>PACMAD clade</taxon>
        <taxon>Arundinoideae</taxon>
        <taxon>Arundineae</taxon>
        <taxon>Arundo</taxon>
    </lineage>
</organism>
<dbReference type="EMBL" id="GBRH01195115">
    <property type="protein sequence ID" value="JAE02781.1"/>
    <property type="molecule type" value="Transcribed_RNA"/>
</dbReference>